<evidence type="ECO:0000256" key="6">
    <source>
        <dbReference type="ARBA" id="ARBA00022692"/>
    </source>
</evidence>
<comment type="PTM">
    <text evidence="9">Cleaved by prepilin peptidase.</text>
</comment>
<dbReference type="RefSeq" id="WP_007187003.1">
    <property type="nucleotide sequence ID" value="NZ_AKGD01000004.1"/>
</dbReference>
<dbReference type="AlphaFoldDB" id="I8T1U5"/>
<keyword evidence="3" id="KW-1003">Cell membrane</keyword>
<gene>
    <name evidence="11" type="ORF">WQQ_40680</name>
</gene>
<keyword evidence="8 9" id="KW-0472">Membrane</keyword>
<dbReference type="NCBIfam" id="TIGR01707">
    <property type="entry name" value="gspI"/>
    <property type="match status" value="1"/>
</dbReference>
<evidence type="ECO:0000256" key="5">
    <source>
        <dbReference type="ARBA" id="ARBA00022519"/>
    </source>
</evidence>
<evidence type="ECO:0000256" key="7">
    <source>
        <dbReference type="ARBA" id="ARBA00022989"/>
    </source>
</evidence>
<dbReference type="EMBL" id="AKGD01000004">
    <property type="protein sequence ID" value="EIT67633.1"/>
    <property type="molecule type" value="Genomic_DNA"/>
</dbReference>
<accession>I8T1U5</accession>
<dbReference type="InterPro" id="IPR010052">
    <property type="entry name" value="T2SS_protein-GspI"/>
</dbReference>
<dbReference type="GO" id="GO:0005886">
    <property type="term" value="C:plasma membrane"/>
    <property type="evidence" value="ECO:0007669"/>
    <property type="project" value="UniProtKB-SubCell"/>
</dbReference>
<comment type="subcellular location">
    <subcellularLocation>
        <location evidence="1 9">Cell inner membrane</location>
        <topology evidence="1 9">Single-pass membrane protein</topology>
    </subcellularLocation>
</comment>
<evidence type="ECO:0000256" key="8">
    <source>
        <dbReference type="ARBA" id="ARBA00023136"/>
    </source>
</evidence>
<evidence type="ECO:0000313" key="11">
    <source>
        <dbReference type="EMBL" id="EIT67633.1"/>
    </source>
</evidence>
<evidence type="ECO:0000256" key="1">
    <source>
        <dbReference type="ARBA" id="ARBA00004377"/>
    </source>
</evidence>
<comment type="subunit">
    <text evidence="9">Type II secretion is composed of four main components: the outer membrane complex, the inner membrane complex, the cytoplasmic secretion ATPase and the periplasm-spanning pseudopilus.</text>
</comment>
<feature type="domain" description="Type II secretion system protein GspI C-terminal" evidence="10">
    <location>
        <begin position="49"/>
        <end position="129"/>
    </location>
</feature>
<evidence type="ECO:0000256" key="4">
    <source>
        <dbReference type="ARBA" id="ARBA00022481"/>
    </source>
</evidence>
<organism evidence="11 12">
    <name type="scientific">Hydrocarboniphaga effusa AP103</name>
    <dbReference type="NCBI Taxonomy" id="1172194"/>
    <lineage>
        <taxon>Bacteria</taxon>
        <taxon>Pseudomonadati</taxon>
        <taxon>Pseudomonadota</taxon>
        <taxon>Gammaproteobacteria</taxon>
        <taxon>Nevskiales</taxon>
        <taxon>Nevskiaceae</taxon>
        <taxon>Hydrocarboniphaga</taxon>
    </lineage>
</organism>
<dbReference type="NCBIfam" id="TIGR02532">
    <property type="entry name" value="IV_pilin_GFxxxE"/>
    <property type="match status" value="1"/>
</dbReference>
<dbReference type="GO" id="GO:0015628">
    <property type="term" value="P:protein secretion by the type II secretion system"/>
    <property type="evidence" value="ECO:0007669"/>
    <property type="project" value="UniProtKB-UniRule"/>
</dbReference>
<dbReference type="PROSITE" id="PS00409">
    <property type="entry name" value="PROKAR_NTER_METHYL"/>
    <property type="match status" value="1"/>
</dbReference>
<evidence type="ECO:0000256" key="3">
    <source>
        <dbReference type="ARBA" id="ARBA00022475"/>
    </source>
</evidence>
<comment type="similarity">
    <text evidence="2 9">Belongs to the GSP I family.</text>
</comment>
<evidence type="ECO:0000256" key="2">
    <source>
        <dbReference type="ARBA" id="ARBA00008358"/>
    </source>
</evidence>
<keyword evidence="4 9" id="KW-0488">Methylation</keyword>
<evidence type="ECO:0000256" key="9">
    <source>
        <dbReference type="RuleBase" id="RU368030"/>
    </source>
</evidence>
<evidence type="ECO:0000313" key="12">
    <source>
        <dbReference type="Proteomes" id="UP000003704"/>
    </source>
</evidence>
<keyword evidence="7 9" id="KW-1133">Transmembrane helix</keyword>
<dbReference type="Pfam" id="PF02501">
    <property type="entry name" value="T2SSI"/>
    <property type="match status" value="1"/>
</dbReference>
<dbReference type="STRING" id="1172194.WQQ_40680"/>
<proteinExistence type="inferred from homology"/>
<feature type="transmembrane region" description="Helical" evidence="9">
    <location>
        <begin position="21"/>
        <end position="43"/>
    </location>
</feature>
<protein>
    <recommendedName>
        <fullName evidence="9">Type II secretion system protein I</fullName>
        <shortName evidence="9">T2SS minor pseudopilin I</shortName>
    </recommendedName>
</protein>
<dbReference type="Proteomes" id="UP000003704">
    <property type="component" value="Unassembled WGS sequence"/>
</dbReference>
<dbReference type="Gene3D" id="3.30.1300.30">
    <property type="entry name" value="GSPII I/J protein-like"/>
    <property type="match status" value="1"/>
</dbReference>
<keyword evidence="12" id="KW-1185">Reference proteome</keyword>
<dbReference type="Pfam" id="PF07963">
    <property type="entry name" value="N_methyl"/>
    <property type="match status" value="1"/>
</dbReference>
<keyword evidence="6 9" id="KW-0812">Transmembrane</keyword>
<name>I8T1U5_9GAMM</name>
<reference evidence="11 12" key="1">
    <citation type="journal article" date="2012" name="J. Bacteriol.">
        <title>Genome Sequence of n-Alkane-Degrading Hydrocarboniphaga effusa Strain AP103T (ATCC BAA-332T).</title>
        <authorList>
            <person name="Chang H.K."/>
            <person name="Zylstra G.J."/>
            <person name="Chae J.C."/>
        </authorList>
    </citation>
    <scope>NUCLEOTIDE SEQUENCE [LARGE SCALE GENOMIC DNA]</scope>
    <source>
        <strain evidence="11 12">AP103</strain>
    </source>
</reference>
<dbReference type="InterPro" id="IPR003413">
    <property type="entry name" value="T2SS_GspI_C"/>
</dbReference>
<comment type="caution">
    <text evidence="11">The sequence shown here is derived from an EMBL/GenBank/DDBJ whole genome shotgun (WGS) entry which is preliminary data.</text>
</comment>
<dbReference type="InterPro" id="IPR045584">
    <property type="entry name" value="Pilin-like"/>
</dbReference>
<dbReference type="PANTHER" id="PTHR38779">
    <property type="entry name" value="TYPE II SECRETION SYSTEM PROTEIN I-RELATED"/>
    <property type="match status" value="1"/>
</dbReference>
<dbReference type="GO" id="GO:0015627">
    <property type="term" value="C:type II protein secretion system complex"/>
    <property type="evidence" value="ECO:0007669"/>
    <property type="project" value="UniProtKB-UniRule"/>
</dbReference>
<keyword evidence="5 9" id="KW-0997">Cell inner membrane</keyword>
<dbReference type="SUPFAM" id="SSF54523">
    <property type="entry name" value="Pili subunits"/>
    <property type="match status" value="1"/>
</dbReference>
<evidence type="ECO:0000259" key="10">
    <source>
        <dbReference type="Pfam" id="PF02501"/>
    </source>
</evidence>
<comment type="function">
    <text evidence="9">Component of the type II secretion system required for the energy-dependent secretion of extracellular factors such as proteases and toxins from the periplasm.</text>
</comment>
<dbReference type="PANTHER" id="PTHR38779:SF2">
    <property type="entry name" value="TYPE II SECRETION SYSTEM PROTEIN I-RELATED"/>
    <property type="match status" value="1"/>
</dbReference>
<dbReference type="InterPro" id="IPR012902">
    <property type="entry name" value="N_methyl_site"/>
</dbReference>
<sequence>MKHVHPPAAARRAKGFTLVEVLVAVSVLALALSAVISGMSRYASNAGYLRQKTVALWVAHNRLTEFALDQAWPSVGKTDGKAKMAGIEWKWRATVTQTQDDKLRRIDVDVIAPDDPKGNAVLASLTSFVNR</sequence>